<dbReference type="RefSeq" id="XP_044393023.1">
    <property type="nucleotide sequence ID" value="XM_044537088.1"/>
</dbReference>
<sequence>MAPRLHGDEGPRPKRPLERPESSRPPRGPPMPARDGARRGADNRRLADRDDWAAPRRAWAAAPYWPLPAREGTLEGRRDARLPLPGSQGARRREEAGRLREDNQRREDELHPELQRRSVYSAPSRPGPEVGQSSRQGARSSVDSDDRARYGSEESDSADSLNWHRSLSWSPRYTPRCTSEEAPGPVGPSTKRKKKHSGGLSGQQEAPVIPPARASRARTHDETLCINCGCAGHFHSECLTPSRCPTTLAYLGYGVEGGGFYYVDATLEDEPVRPHLATITLVPDQQPPPSVVVTAETIRAELSAYIGDYRDSAFSWEVTETAPMVFSVPFPSAEMLNVCSHDHIKCPINNFMISIQKADAVPDTVAPLTQVWMLIYGLPSGGKRKHILKAISEPVGKILTVDLDSLEGDGPARVKLLCQAPADVDGLSLIFYFGKNKGKCITYKIDLDPLEGRPEDEPPAPTPAPPVAGRDNEDSQSEDNSPKSDDGLPPTASTENRRAPASAGTVGAGLPGGSTLALAVVAASSLVPELEEETLNARLDVRPPSPPRSPGVVCYSRSHRLPRGQPRDPACTLTGSGIQAERASLPISDSPGRLGSYDPGEGGHVCGDT</sequence>
<protein>
    <recommendedName>
        <fullName evidence="3">CCHC-type domain-containing protein</fullName>
    </recommendedName>
</protein>
<dbReference type="EnsemblPlants" id="TraesCS5B02G185600.1">
    <property type="protein sequence ID" value="TraesCS5B02G185600.1.cds1"/>
    <property type="gene ID" value="TraesCS5B02G185600"/>
</dbReference>
<feature type="compositionally biased region" description="Basic and acidic residues" evidence="2">
    <location>
        <begin position="72"/>
        <end position="81"/>
    </location>
</feature>
<reference evidence="4" key="2">
    <citation type="submission" date="2018-10" db="UniProtKB">
        <authorList>
            <consortium name="EnsemblPlants"/>
        </authorList>
    </citation>
    <scope>IDENTIFICATION</scope>
</reference>
<dbReference type="Proteomes" id="UP000019116">
    <property type="component" value="Chromosome 5B"/>
</dbReference>
<feature type="compositionally biased region" description="Low complexity" evidence="2">
    <location>
        <begin position="55"/>
        <end position="70"/>
    </location>
</feature>
<keyword evidence="1" id="KW-0863">Zinc-finger</keyword>
<feature type="region of interest" description="Disordered" evidence="2">
    <location>
        <begin position="583"/>
        <end position="609"/>
    </location>
</feature>
<dbReference type="PANTHER" id="PTHR33170">
    <property type="entry name" value="DUF4283 DOMAIN-CONTAINING PROTEIN-RELATED"/>
    <property type="match status" value="1"/>
</dbReference>
<dbReference type="GeneID" id="123116084"/>
<feature type="region of interest" description="Disordered" evidence="2">
    <location>
        <begin position="451"/>
        <end position="510"/>
    </location>
</feature>
<feature type="compositionally biased region" description="Basic and acidic residues" evidence="2">
    <location>
        <begin position="1"/>
        <end position="24"/>
    </location>
</feature>
<feature type="compositionally biased region" description="Basic and acidic residues" evidence="2">
    <location>
        <begin position="142"/>
        <end position="152"/>
    </location>
</feature>
<keyword evidence="1" id="KW-0862">Zinc</keyword>
<organism evidence="4">
    <name type="scientific">Triticum aestivum</name>
    <name type="common">Wheat</name>
    <dbReference type="NCBI Taxonomy" id="4565"/>
    <lineage>
        <taxon>Eukaryota</taxon>
        <taxon>Viridiplantae</taxon>
        <taxon>Streptophyta</taxon>
        <taxon>Embryophyta</taxon>
        <taxon>Tracheophyta</taxon>
        <taxon>Spermatophyta</taxon>
        <taxon>Magnoliopsida</taxon>
        <taxon>Liliopsida</taxon>
        <taxon>Poales</taxon>
        <taxon>Poaceae</taxon>
        <taxon>BOP clade</taxon>
        <taxon>Pooideae</taxon>
        <taxon>Triticodae</taxon>
        <taxon>Triticeae</taxon>
        <taxon>Triticinae</taxon>
        <taxon>Triticum</taxon>
    </lineage>
</organism>
<dbReference type="GO" id="GO:0003676">
    <property type="term" value="F:nucleic acid binding"/>
    <property type="evidence" value="ECO:0007669"/>
    <property type="project" value="InterPro"/>
</dbReference>
<dbReference type="AlphaFoldDB" id="A0A3B6LJT2"/>
<dbReference type="Gramene" id="TraesSTA5B03G02874950.1">
    <property type="protein sequence ID" value="TraesSTA5B03G02874950.1.CDS1"/>
    <property type="gene ID" value="TraesSTA5B03G02874950"/>
</dbReference>
<feature type="compositionally biased region" description="Basic and acidic residues" evidence="2">
    <location>
        <begin position="91"/>
        <end position="116"/>
    </location>
</feature>
<reference evidence="4" key="1">
    <citation type="submission" date="2018-08" db="EMBL/GenBank/DDBJ databases">
        <authorList>
            <person name="Rossello M."/>
        </authorList>
    </citation>
    <scope>NUCLEOTIDE SEQUENCE [LARGE SCALE GENOMIC DNA]</scope>
    <source>
        <strain evidence="4">cv. Chinese Spring</strain>
    </source>
</reference>
<evidence type="ECO:0000256" key="1">
    <source>
        <dbReference type="PROSITE-ProRule" id="PRU00047"/>
    </source>
</evidence>
<dbReference type="Gramene" id="TraesCS5B02G185600.1">
    <property type="protein sequence ID" value="TraesCS5B02G185600.1.cds1"/>
    <property type="gene ID" value="TraesCS5B02G185600"/>
</dbReference>
<gene>
    <name evidence="4" type="primary">LOC123116084</name>
</gene>
<accession>A0A3B6LJT2</accession>
<evidence type="ECO:0000313" key="5">
    <source>
        <dbReference type="Proteomes" id="UP000019116"/>
    </source>
</evidence>
<proteinExistence type="predicted"/>
<dbReference type="KEGG" id="taes:123116084"/>
<keyword evidence="5" id="KW-1185">Reference proteome</keyword>
<feature type="compositionally biased region" description="Polar residues" evidence="2">
    <location>
        <begin position="131"/>
        <end position="141"/>
    </location>
</feature>
<evidence type="ECO:0000256" key="2">
    <source>
        <dbReference type="SAM" id="MobiDB-lite"/>
    </source>
</evidence>
<evidence type="ECO:0000313" key="4">
    <source>
        <dbReference type="EnsemblPlants" id="TraesCS5B02G185600.1.cds1"/>
    </source>
</evidence>
<name>A0A3B6LJT2_WHEAT</name>
<feature type="compositionally biased region" description="Polar residues" evidence="2">
    <location>
        <begin position="158"/>
        <end position="171"/>
    </location>
</feature>
<keyword evidence="1" id="KW-0479">Metal-binding</keyword>
<dbReference type="GO" id="GO:0008270">
    <property type="term" value="F:zinc ion binding"/>
    <property type="evidence" value="ECO:0007669"/>
    <property type="project" value="UniProtKB-KW"/>
</dbReference>
<feature type="compositionally biased region" description="Gly residues" evidence="2">
    <location>
        <begin position="600"/>
        <end position="609"/>
    </location>
</feature>
<dbReference type="PROSITE" id="PS50158">
    <property type="entry name" value="ZF_CCHC"/>
    <property type="match status" value="1"/>
</dbReference>
<evidence type="ECO:0000259" key="3">
    <source>
        <dbReference type="PROSITE" id="PS50158"/>
    </source>
</evidence>
<dbReference type="InterPro" id="IPR001878">
    <property type="entry name" value="Znf_CCHC"/>
</dbReference>
<feature type="region of interest" description="Disordered" evidence="2">
    <location>
        <begin position="1"/>
        <end position="215"/>
    </location>
</feature>
<feature type="domain" description="CCHC-type" evidence="3">
    <location>
        <begin position="225"/>
        <end position="238"/>
    </location>
</feature>
<feature type="compositionally biased region" description="Basic and acidic residues" evidence="2">
    <location>
        <begin position="35"/>
        <end position="54"/>
    </location>
</feature>
<dbReference type="PANTHER" id="PTHR33170:SF52">
    <property type="entry name" value="CCHC-TYPE DOMAIN-CONTAINING PROTEIN"/>
    <property type="match status" value="1"/>
</dbReference>
<dbReference type="OrthoDB" id="720725at2759"/>